<name>A0A8E6B9E5_9BACT</name>
<dbReference type="AlphaFoldDB" id="A0A8E6B9E5"/>
<gene>
    <name evidence="1" type="ORF">KIH39_10460</name>
</gene>
<organism evidence="1 2">
    <name type="scientific">Telmatocola sphagniphila</name>
    <dbReference type="NCBI Taxonomy" id="1123043"/>
    <lineage>
        <taxon>Bacteria</taxon>
        <taxon>Pseudomonadati</taxon>
        <taxon>Planctomycetota</taxon>
        <taxon>Planctomycetia</taxon>
        <taxon>Gemmatales</taxon>
        <taxon>Gemmataceae</taxon>
    </lineage>
</organism>
<sequence length="134" mass="15114">MERDYSHRTRLQKLGIKPESLVFIQGEMDEDFLAEVESQRANADKCDVLLARVEEMKDLKVFAKLHLKMQPAAGLWIVYPKGKKHIREADVRAAGLTAGLVDNKVVSFSETHTALRFVIPLANRPKEKSEPSGN</sequence>
<evidence type="ECO:0000313" key="1">
    <source>
        <dbReference type="EMBL" id="QVL34302.1"/>
    </source>
</evidence>
<accession>A0A8E6B9E5</accession>
<dbReference type="EMBL" id="CP074694">
    <property type="protein sequence ID" value="QVL34302.1"/>
    <property type="molecule type" value="Genomic_DNA"/>
</dbReference>
<reference evidence="1" key="1">
    <citation type="submission" date="2021-05" db="EMBL/GenBank/DDBJ databases">
        <title>Complete genome sequence of the cellulolytic planctomycete Telmatocola sphagniphila SP2T and characterization of the first cellulase from planctomycetes.</title>
        <authorList>
            <person name="Rakitin A.L."/>
            <person name="Beletsky A.V."/>
            <person name="Naumoff D.G."/>
            <person name="Kulichevskaya I.S."/>
            <person name="Mardanov A.V."/>
            <person name="Ravin N.V."/>
            <person name="Dedysh S.N."/>
        </authorList>
    </citation>
    <scope>NUCLEOTIDE SEQUENCE</scope>
    <source>
        <strain evidence="1">SP2T</strain>
    </source>
</reference>
<proteinExistence type="predicted"/>
<evidence type="ECO:0000313" key="2">
    <source>
        <dbReference type="Proteomes" id="UP000676194"/>
    </source>
</evidence>
<dbReference type="RefSeq" id="WP_213499272.1">
    <property type="nucleotide sequence ID" value="NZ_CP074694.1"/>
</dbReference>
<keyword evidence="2" id="KW-1185">Reference proteome</keyword>
<dbReference type="Proteomes" id="UP000676194">
    <property type="component" value="Chromosome"/>
</dbReference>
<protein>
    <submittedName>
        <fullName evidence="1">DUF3052 family protein</fullName>
    </submittedName>
</protein>
<dbReference type="KEGG" id="tsph:KIH39_10460"/>